<accession>W9R4V2</accession>
<keyword evidence="2" id="KW-0472">Membrane</keyword>
<evidence type="ECO:0000256" key="2">
    <source>
        <dbReference type="SAM" id="Phobius"/>
    </source>
</evidence>
<dbReference type="EMBL" id="KE344289">
    <property type="protein sequence ID" value="EXB56442.1"/>
    <property type="molecule type" value="Genomic_DNA"/>
</dbReference>
<gene>
    <name evidence="3" type="ORF">L484_009868</name>
</gene>
<reference evidence="4" key="1">
    <citation type="submission" date="2013-01" db="EMBL/GenBank/DDBJ databases">
        <title>Draft Genome Sequence of a Mulberry Tree, Morus notabilis C.K. Schneid.</title>
        <authorList>
            <person name="He N."/>
            <person name="Zhao S."/>
        </authorList>
    </citation>
    <scope>NUCLEOTIDE SEQUENCE</scope>
</reference>
<evidence type="ECO:0000256" key="1">
    <source>
        <dbReference type="SAM" id="MobiDB-lite"/>
    </source>
</evidence>
<organism evidence="3 4">
    <name type="scientific">Morus notabilis</name>
    <dbReference type="NCBI Taxonomy" id="981085"/>
    <lineage>
        <taxon>Eukaryota</taxon>
        <taxon>Viridiplantae</taxon>
        <taxon>Streptophyta</taxon>
        <taxon>Embryophyta</taxon>
        <taxon>Tracheophyta</taxon>
        <taxon>Spermatophyta</taxon>
        <taxon>Magnoliopsida</taxon>
        <taxon>eudicotyledons</taxon>
        <taxon>Gunneridae</taxon>
        <taxon>Pentapetalae</taxon>
        <taxon>rosids</taxon>
        <taxon>fabids</taxon>
        <taxon>Rosales</taxon>
        <taxon>Moraceae</taxon>
        <taxon>Moreae</taxon>
        <taxon>Morus</taxon>
    </lineage>
</organism>
<evidence type="ECO:0000313" key="4">
    <source>
        <dbReference type="Proteomes" id="UP000030645"/>
    </source>
</evidence>
<dbReference type="AlphaFoldDB" id="W9R4V2"/>
<feature type="transmembrane region" description="Helical" evidence="2">
    <location>
        <begin position="82"/>
        <end position="104"/>
    </location>
</feature>
<evidence type="ECO:0000313" key="3">
    <source>
        <dbReference type="EMBL" id="EXB56442.1"/>
    </source>
</evidence>
<keyword evidence="4" id="KW-1185">Reference proteome</keyword>
<dbReference type="Proteomes" id="UP000030645">
    <property type="component" value="Unassembled WGS sequence"/>
</dbReference>
<sequence>MQNSDCPSPNPKINYGRVDNGLTRPSPKKFRLRAARRPELLALKILIPSSLSLQNLRDLLFPYDASAGVHSRRIREHDHAEGMSFSHILTPAFVVAFVAAIVVFPTAAASTFDFAGTTATAAITSSPRTTHHTIEQGAVKCLSSEKCKAIIPLSKKWIRTGFGTCPQGCDSHIPISEATMRCIIS</sequence>
<keyword evidence="2" id="KW-1133">Transmembrane helix</keyword>
<name>W9R4V2_9ROSA</name>
<feature type="region of interest" description="Disordered" evidence="1">
    <location>
        <begin position="1"/>
        <end position="26"/>
    </location>
</feature>
<protein>
    <submittedName>
        <fullName evidence="3">Uncharacterized protein</fullName>
    </submittedName>
</protein>
<keyword evidence="2" id="KW-0812">Transmembrane</keyword>
<proteinExistence type="predicted"/>